<evidence type="ECO:0000313" key="2">
    <source>
        <dbReference type="Proteomes" id="UP000299102"/>
    </source>
</evidence>
<dbReference type="Proteomes" id="UP000299102">
    <property type="component" value="Unassembled WGS sequence"/>
</dbReference>
<evidence type="ECO:0000313" key="1">
    <source>
        <dbReference type="EMBL" id="GBP59577.1"/>
    </source>
</evidence>
<name>A0A4C1XBA0_EUMVA</name>
<dbReference type="EMBL" id="BGZK01000765">
    <property type="protein sequence ID" value="GBP59577.1"/>
    <property type="molecule type" value="Genomic_DNA"/>
</dbReference>
<dbReference type="AlphaFoldDB" id="A0A4C1XBA0"/>
<protein>
    <submittedName>
        <fullName evidence="1">Uncharacterized protein</fullName>
    </submittedName>
</protein>
<proteinExistence type="predicted"/>
<comment type="caution">
    <text evidence="1">The sequence shown here is derived from an EMBL/GenBank/DDBJ whole genome shotgun (WGS) entry which is preliminary data.</text>
</comment>
<gene>
    <name evidence="1" type="ORF">EVAR_44792_1</name>
</gene>
<keyword evidence="2" id="KW-1185">Reference proteome</keyword>
<reference evidence="1 2" key="1">
    <citation type="journal article" date="2019" name="Commun. Biol.">
        <title>The bagworm genome reveals a unique fibroin gene that provides high tensile strength.</title>
        <authorList>
            <person name="Kono N."/>
            <person name="Nakamura H."/>
            <person name="Ohtoshi R."/>
            <person name="Tomita M."/>
            <person name="Numata K."/>
            <person name="Arakawa K."/>
        </authorList>
    </citation>
    <scope>NUCLEOTIDE SEQUENCE [LARGE SCALE GENOMIC DNA]</scope>
</reference>
<organism evidence="1 2">
    <name type="scientific">Eumeta variegata</name>
    <name type="common">Bagworm moth</name>
    <name type="synonym">Eumeta japonica</name>
    <dbReference type="NCBI Taxonomy" id="151549"/>
    <lineage>
        <taxon>Eukaryota</taxon>
        <taxon>Metazoa</taxon>
        <taxon>Ecdysozoa</taxon>
        <taxon>Arthropoda</taxon>
        <taxon>Hexapoda</taxon>
        <taxon>Insecta</taxon>
        <taxon>Pterygota</taxon>
        <taxon>Neoptera</taxon>
        <taxon>Endopterygota</taxon>
        <taxon>Lepidoptera</taxon>
        <taxon>Glossata</taxon>
        <taxon>Ditrysia</taxon>
        <taxon>Tineoidea</taxon>
        <taxon>Psychidae</taxon>
        <taxon>Oiketicinae</taxon>
        <taxon>Eumeta</taxon>
    </lineage>
</organism>
<accession>A0A4C1XBA0</accession>
<sequence>MSTSGAEKHPKESPRDVVLASRLRMDRKASIAASECTAVEAELVAANARLEAMRALSLYGAGADPPEYSARSTANSMNYAKILKLPSGKQSLQH</sequence>